<dbReference type="Proteomes" id="UP001362999">
    <property type="component" value="Unassembled WGS sequence"/>
</dbReference>
<evidence type="ECO:0000313" key="3">
    <source>
        <dbReference type="Proteomes" id="UP001362999"/>
    </source>
</evidence>
<protein>
    <submittedName>
        <fullName evidence="2">Uncharacterized protein</fullName>
    </submittedName>
</protein>
<dbReference type="EMBL" id="JAWWNJ010000103">
    <property type="protein sequence ID" value="KAK6993212.1"/>
    <property type="molecule type" value="Genomic_DNA"/>
</dbReference>
<sequence length="191" mass="21067">MLSDMRRSATRDIGCYLYEEGTSFFIQVTSPSSYNNIPSSYKYDVGSARLGAQKAERVARRRGTRGAPTSPSRDTQKTTITEITGSRARDSVGSIAFSPPQQYKPSSIAPNARLVASRLPTISKPVNAEGYLFLRRIVLNPTFATSAGAALALWKRRLDGRRTADPLSGILALVRYTWKEDVLVNELPKHT</sequence>
<accession>A0AAV9ZWB9</accession>
<reference evidence="2 3" key="1">
    <citation type="journal article" date="2024" name="J Genomics">
        <title>Draft genome sequencing and assembly of Favolaschia claudopus CIRM-BRFM 2984 isolated from oak limbs.</title>
        <authorList>
            <person name="Navarro D."/>
            <person name="Drula E."/>
            <person name="Chaduli D."/>
            <person name="Cazenave R."/>
            <person name="Ahrendt S."/>
            <person name="Wang J."/>
            <person name="Lipzen A."/>
            <person name="Daum C."/>
            <person name="Barry K."/>
            <person name="Grigoriev I.V."/>
            <person name="Favel A."/>
            <person name="Rosso M.N."/>
            <person name="Martin F."/>
        </authorList>
    </citation>
    <scope>NUCLEOTIDE SEQUENCE [LARGE SCALE GENOMIC DNA]</scope>
    <source>
        <strain evidence="2 3">CIRM-BRFM 2984</strain>
    </source>
</reference>
<organism evidence="2 3">
    <name type="scientific">Favolaschia claudopus</name>
    <dbReference type="NCBI Taxonomy" id="2862362"/>
    <lineage>
        <taxon>Eukaryota</taxon>
        <taxon>Fungi</taxon>
        <taxon>Dikarya</taxon>
        <taxon>Basidiomycota</taxon>
        <taxon>Agaricomycotina</taxon>
        <taxon>Agaricomycetes</taxon>
        <taxon>Agaricomycetidae</taxon>
        <taxon>Agaricales</taxon>
        <taxon>Marasmiineae</taxon>
        <taxon>Mycenaceae</taxon>
        <taxon>Favolaschia</taxon>
    </lineage>
</organism>
<keyword evidence="3" id="KW-1185">Reference proteome</keyword>
<name>A0AAV9ZWB9_9AGAR</name>
<feature type="compositionally biased region" description="Polar residues" evidence="1">
    <location>
        <begin position="67"/>
        <end position="78"/>
    </location>
</feature>
<comment type="caution">
    <text evidence="2">The sequence shown here is derived from an EMBL/GenBank/DDBJ whole genome shotgun (WGS) entry which is preliminary data.</text>
</comment>
<feature type="region of interest" description="Disordered" evidence="1">
    <location>
        <begin position="54"/>
        <end position="78"/>
    </location>
</feature>
<gene>
    <name evidence="2" type="ORF">R3P38DRAFT_2800947</name>
</gene>
<evidence type="ECO:0000313" key="2">
    <source>
        <dbReference type="EMBL" id="KAK6993212.1"/>
    </source>
</evidence>
<dbReference type="AlphaFoldDB" id="A0AAV9ZWB9"/>
<evidence type="ECO:0000256" key="1">
    <source>
        <dbReference type="SAM" id="MobiDB-lite"/>
    </source>
</evidence>
<proteinExistence type="predicted"/>